<evidence type="ECO:0000256" key="5">
    <source>
        <dbReference type="ARBA" id="ARBA00022989"/>
    </source>
</evidence>
<dbReference type="Proteomes" id="UP000297741">
    <property type="component" value="Unassembled WGS sequence"/>
</dbReference>
<dbReference type="NCBIfam" id="NF006518">
    <property type="entry name" value="PRK08965.1-2"/>
    <property type="match status" value="1"/>
</dbReference>
<evidence type="ECO:0000256" key="4">
    <source>
        <dbReference type="ARBA" id="ARBA00022692"/>
    </source>
</evidence>
<evidence type="ECO:0000313" key="8">
    <source>
        <dbReference type="EMBL" id="TGD43543.1"/>
    </source>
</evidence>
<proteinExistence type="inferred from homology"/>
<dbReference type="Pfam" id="PF01899">
    <property type="entry name" value="MNHE"/>
    <property type="match status" value="1"/>
</dbReference>
<dbReference type="PANTHER" id="PTHR34584:SF1">
    <property type="entry name" value="NA(+)_H(+) ANTIPORTER SUBUNIT E1"/>
    <property type="match status" value="1"/>
</dbReference>
<evidence type="ECO:0000256" key="2">
    <source>
        <dbReference type="ARBA" id="ARBA00006228"/>
    </source>
</evidence>
<comment type="similarity">
    <text evidence="2">Belongs to the CPA3 antiporters (TC 2.A.63) subunit E family.</text>
</comment>
<evidence type="ECO:0000256" key="6">
    <source>
        <dbReference type="ARBA" id="ARBA00023136"/>
    </source>
</evidence>
<dbReference type="RefSeq" id="WP_135430456.1">
    <property type="nucleotide sequence ID" value="NZ_RPEM01000005.1"/>
</dbReference>
<dbReference type="PIRSF" id="PIRSF019239">
    <property type="entry name" value="MrpE"/>
    <property type="match status" value="1"/>
</dbReference>
<comment type="caution">
    <text evidence="8">The sequence shown here is derived from an EMBL/GenBank/DDBJ whole genome shotgun (WGS) entry which is preliminary data.</text>
</comment>
<dbReference type="EMBL" id="RPEM01000005">
    <property type="protein sequence ID" value="TGD43543.1"/>
    <property type="molecule type" value="Genomic_DNA"/>
</dbReference>
<protein>
    <submittedName>
        <fullName evidence="8">Na+/H+ antiporter subunit E</fullName>
    </submittedName>
</protein>
<feature type="transmembrane region" description="Helical" evidence="7">
    <location>
        <begin position="58"/>
        <end position="77"/>
    </location>
</feature>
<comment type="subcellular location">
    <subcellularLocation>
        <location evidence="1">Cell membrane</location>
        <topology evidence="1">Multi-pass membrane protein</topology>
    </subcellularLocation>
</comment>
<dbReference type="PANTHER" id="PTHR34584">
    <property type="entry name" value="NA(+)/H(+) ANTIPORTER SUBUNIT E1"/>
    <property type="match status" value="1"/>
</dbReference>
<keyword evidence="6 7" id="KW-0472">Membrane</keyword>
<keyword evidence="5 7" id="KW-1133">Transmembrane helix</keyword>
<sequence length="163" mass="18317">MLRRLFPHPLLSLLLFATWILLVNQFKIGSLAMALILAIAIPKLTAPYWPNRPPLKNIPAFAAYVLVVMWDIVKANIEVARIVLFMRNENIRSGWIAVPIDLKTPEAITVLAGTITMTPGTVTSDMSSCGRVLLIHALHAPDPDAIIHDIKTRYEDRLKRIFE</sequence>
<organism evidence="8 9">
    <name type="scientific">Pseudotabrizicola sediminis</name>
    <dbReference type="NCBI Taxonomy" id="2486418"/>
    <lineage>
        <taxon>Bacteria</taxon>
        <taxon>Pseudomonadati</taxon>
        <taxon>Pseudomonadota</taxon>
        <taxon>Alphaproteobacteria</taxon>
        <taxon>Rhodobacterales</taxon>
        <taxon>Paracoccaceae</taxon>
        <taxon>Pseudotabrizicola</taxon>
    </lineage>
</organism>
<dbReference type="InterPro" id="IPR002758">
    <property type="entry name" value="Cation_antiport_E"/>
</dbReference>
<evidence type="ECO:0000256" key="1">
    <source>
        <dbReference type="ARBA" id="ARBA00004651"/>
    </source>
</evidence>
<name>A0ABY2KLY4_9RHOB</name>
<evidence type="ECO:0000313" key="9">
    <source>
        <dbReference type="Proteomes" id="UP000297741"/>
    </source>
</evidence>
<keyword evidence="9" id="KW-1185">Reference proteome</keyword>
<gene>
    <name evidence="8" type="ORF">EEB11_09085</name>
</gene>
<evidence type="ECO:0000256" key="7">
    <source>
        <dbReference type="SAM" id="Phobius"/>
    </source>
</evidence>
<keyword evidence="4 7" id="KW-0812">Transmembrane</keyword>
<evidence type="ECO:0000256" key="3">
    <source>
        <dbReference type="ARBA" id="ARBA00022475"/>
    </source>
</evidence>
<keyword evidence="3" id="KW-1003">Cell membrane</keyword>
<accession>A0ABY2KLY4</accession>
<reference evidence="8 9" key="1">
    <citation type="submission" date="2018-11" db="EMBL/GenBank/DDBJ databases">
        <title>Tabrizicola sp. isolated from sediment of alpine lake.</title>
        <authorList>
            <person name="Liu Z."/>
        </authorList>
    </citation>
    <scope>NUCLEOTIDE SEQUENCE [LARGE SCALE GENOMIC DNA]</scope>
    <source>
        <strain evidence="8 9">DRYC-M-16</strain>
    </source>
</reference>